<feature type="region of interest" description="Disordered" evidence="1">
    <location>
        <begin position="83"/>
        <end position="111"/>
    </location>
</feature>
<organism evidence="2 3">
    <name type="scientific">Molorchus minor</name>
    <dbReference type="NCBI Taxonomy" id="1323400"/>
    <lineage>
        <taxon>Eukaryota</taxon>
        <taxon>Metazoa</taxon>
        <taxon>Ecdysozoa</taxon>
        <taxon>Arthropoda</taxon>
        <taxon>Hexapoda</taxon>
        <taxon>Insecta</taxon>
        <taxon>Pterygota</taxon>
        <taxon>Neoptera</taxon>
        <taxon>Endopterygota</taxon>
        <taxon>Coleoptera</taxon>
        <taxon>Polyphaga</taxon>
        <taxon>Cucujiformia</taxon>
        <taxon>Chrysomeloidea</taxon>
        <taxon>Cerambycidae</taxon>
        <taxon>Lamiinae</taxon>
        <taxon>Monochamini</taxon>
        <taxon>Molorchus</taxon>
    </lineage>
</organism>
<sequence>MITALNFMIRFLLRDITLLKKIADASGNEIGILDATPQPNWPHDLSYEKELCTNGDTEAVFKTVDKKILPSMQDNFKIKICKSDSTSSNENNDNNNTNNNSKSSQSNENDSKQKYIKHYMWF</sequence>
<feature type="compositionally biased region" description="Low complexity" evidence="1">
    <location>
        <begin position="83"/>
        <end position="108"/>
    </location>
</feature>
<dbReference type="Proteomes" id="UP001162164">
    <property type="component" value="Unassembled WGS sequence"/>
</dbReference>
<reference evidence="2" key="1">
    <citation type="journal article" date="2023" name="Insect Mol. Biol.">
        <title>Genome sequencing provides insights into the evolution of gene families encoding plant cell wall-degrading enzymes in longhorned beetles.</title>
        <authorList>
            <person name="Shin N.R."/>
            <person name="Okamura Y."/>
            <person name="Kirsch R."/>
            <person name="Pauchet Y."/>
        </authorList>
    </citation>
    <scope>NUCLEOTIDE SEQUENCE</scope>
    <source>
        <strain evidence="2">MMC_N1</strain>
    </source>
</reference>
<evidence type="ECO:0000256" key="1">
    <source>
        <dbReference type="SAM" id="MobiDB-lite"/>
    </source>
</evidence>
<name>A0ABQ9K4C5_9CUCU</name>
<protein>
    <submittedName>
        <fullName evidence="2">Uncharacterized protein</fullName>
    </submittedName>
</protein>
<proteinExistence type="predicted"/>
<comment type="caution">
    <text evidence="2">The sequence shown here is derived from an EMBL/GenBank/DDBJ whole genome shotgun (WGS) entry which is preliminary data.</text>
</comment>
<accession>A0ABQ9K4C5</accession>
<keyword evidence="3" id="KW-1185">Reference proteome</keyword>
<dbReference type="EMBL" id="JAPWTJ010000021">
    <property type="protein sequence ID" value="KAJ8985004.1"/>
    <property type="molecule type" value="Genomic_DNA"/>
</dbReference>
<evidence type="ECO:0000313" key="3">
    <source>
        <dbReference type="Proteomes" id="UP001162164"/>
    </source>
</evidence>
<gene>
    <name evidence="2" type="ORF">NQ317_016915</name>
</gene>
<evidence type="ECO:0000313" key="2">
    <source>
        <dbReference type="EMBL" id="KAJ8985004.1"/>
    </source>
</evidence>